<dbReference type="PANTHER" id="PTHR21314">
    <property type="entry name" value="QUEUOSINE 5'-PHOSPHATE N-GLYCOSYLASE_HYDROLASE-RELATED"/>
    <property type="match status" value="1"/>
</dbReference>
<dbReference type="GO" id="GO:0016787">
    <property type="term" value="F:hydrolase activity"/>
    <property type="evidence" value="ECO:0007669"/>
    <property type="project" value="UniProtKB-KW"/>
</dbReference>
<comment type="caution">
    <text evidence="2">The sequence shown here is derived from an EMBL/GenBank/DDBJ whole genome shotgun (WGS) entry which is preliminary data.</text>
</comment>
<keyword evidence="3" id="KW-1185">Reference proteome</keyword>
<accession>A0A9P7B4I6</accession>
<protein>
    <recommendedName>
        <fullName evidence="1">Queuosine 5'-phosphate N-glycosylase/hydrolase</fullName>
        <ecNumber evidence="1">3.2.2.-</ecNumber>
    </recommendedName>
    <alternativeName>
        <fullName evidence="1">Queuosine-nucleotide N-glycosylase/hydrolase</fullName>
    </alternativeName>
</protein>
<sequence>MTDMTNLPAAQDLEQAVRASCAACTARCAVAMRDDAIDEYILKIQQADWLARKDQHGVRLPLQFDSVDDELNILATIALLNFLSGYRSTLHRLTSRGAYSTILSLVLSAYLSSPDNGDAPLSAQWMRDVTLAQIADLARIRTHREEDHPTLGRAVKVGVKDEEAFEVLQLLVGPLNETGRILQEAGVKSLGVWLRESLERAEGNGYQVVRELALSFPAFRDIHEIDGEPVYLLKKAFWLVTNVALRYKDEHTSFTPPSAAGFPIFADNVVPTMLVHHGILSLADSTDPHLRALSSSSDSTTLPVLPRDSATRLRAAAITASARLVQRAHELSSTASDKAWLGEWTEPELDAWIWNEAKGPELRDLARIAEKGTVYY</sequence>
<keyword evidence="1" id="KW-0378">Hydrolase</keyword>
<gene>
    <name evidence="2" type="ORF">C6P46_005217</name>
</gene>
<dbReference type="EC" id="3.2.2.-" evidence="1"/>
<dbReference type="GO" id="GO:0006400">
    <property type="term" value="P:tRNA modification"/>
    <property type="evidence" value="ECO:0007669"/>
    <property type="project" value="TreeGrafter"/>
</dbReference>
<name>A0A9P7B4I6_RHOMI</name>
<comment type="catalytic activity">
    <reaction evidence="1">
        <text>queuosine 5'-phosphate + H2O = queuine + D-ribose 5-phosphate</text>
        <dbReference type="Rhea" id="RHEA:75387"/>
        <dbReference type="ChEBI" id="CHEBI:15377"/>
        <dbReference type="ChEBI" id="CHEBI:17433"/>
        <dbReference type="ChEBI" id="CHEBI:78346"/>
        <dbReference type="ChEBI" id="CHEBI:194371"/>
    </reaction>
    <physiologicalReaction direction="left-to-right" evidence="1">
        <dbReference type="Rhea" id="RHEA:75388"/>
    </physiologicalReaction>
</comment>
<evidence type="ECO:0000313" key="3">
    <source>
        <dbReference type="Proteomes" id="UP000777482"/>
    </source>
</evidence>
<comment type="function">
    <text evidence="1">Catalyzes the hydrolysis of queuosine 5'-phosphate, releasing the nucleobase queuine (q). Is required for salvage of queuine from exogenous queuosine (Q) that is imported and then converted to queuosine 5'-phosphate intracellularly.</text>
</comment>
<evidence type="ECO:0000256" key="1">
    <source>
        <dbReference type="RuleBase" id="RU365002"/>
    </source>
</evidence>
<dbReference type="AlphaFoldDB" id="A0A9P7B4I6"/>
<dbReference type="InterPro" id="IPR019438">
    <property type="entry name" value="Q_salvage"/>
</dbReference>
<organism evidence="2 3">
    <name type="scientific">Rhodotorula mucilaginosa</name>
    <name type="common">Yeast</name>
    <name type="synonym">Rhodotorula rubra</name>
    <dbReference type="NCBI Taxonomy" id="5537"/>
    <lineage>
        <taxon>Eukaryota</taxon>
        <taxon>Fungi</taxon>
        <taxon>Dikarya</taxon>
        <taxon>Basidiomycota</taxon>
        <taxon>Pucciniomycotina</taxon>
        <taxon>Microbotryomycetes</taxon>
        <taxon>Sporidiobolales</taxon>
        <taxon>Sporidiobolaceae</taxon>
        <taxon>Rhodotorula</taxon>
    </lineage>
</organism>
<dbReference type="PANTHER" id="PTHR21314:SF1">
    <property type="entry name" value="QUEUOSINE SALVAGE PROTEIN"/>
    <property type="match status" value="1"/>
</dbReference>
<reference evidence="2 3" key="1">
    <citation type="submission" date="2020-11" db="EMBL/GenBank/DDBJ databases">
        <title>Kefir isolates.</title>
        <authorList>
            <person name="Marcisauskas S."/>
            <person name="Kim Y."/>
            <person name="Blasche S."/>
        </authorList>
    </citation>
    <scope>NUCLEOTIDE SEQUENCE [LARGE SCALE GENOMIC DNA]</scope>
    <source>
        <strain evidence="2 3">KR</strain>
    </source>
</reference>
<proteinExistence type="inferred from homology"/>
<dbReference type="OrthoDB" id="416777at2759"/>
<dbReference type="EMBL" id="PUHQ01000055">
    <property type="protein sequence ID" value="KAG0659287.1"/>
    <property type="molecule type" value="Genomic_DNA"/>
</dbReference>
<comment type="similarity">
    <text evidence="1">Belongs to the QNG1 protein family.</text>
</comment>
<dbReference type="Proteomes" id="UP000777482">
    <property type="component" value="Unassembled WGS sequence"/>
</dbReference>
<dbReference type="Pfam" id="PF10343">
    <property type="entry name" value="Q_salvage"/>
    <property type="match status" value="1"/>
</dbReference>
<evidence type="ECO:0000313" key="2">
    <source>
        <dbReference type="EMBL" id="KAG0659287.1"/>
    </source>
</evidence>